<feature type="region of interest" description="Disordered" evidence="1">
    <location>
        <begin position="1"/>
        <end position="21"/>
    </location>
</feature>
<protein>
    <submittedName>
        <fullName evidence="2">Uncharacterized protein</fullName>
    </submittedName>
</protein>
<reference evidence="2 3" key="1">
    <citation type="submission" date="2018-09" db="EMBL/GenBank/DDBJ databases">
        <title>Characterization of the phylogenetic diversity of five novel species belonging to the genus Bifidobacterium.</title>
        <authorList>
            <person name="Lugli G.A."/>
            <person name="Duranti S."/>
            <person name="Milani C."/>
        </authorList>
    </citation>
    <scope>NUCLEOTIDE SEQUENCE [LARGE SCALE GENOMIC DNA]</scope>
    <source>
        <strain evidence="2 3">2020B</strain>
    </source>
</reference>
<comment type="caution">
    <text evidence="2">The sequence shown here is derived from an EMBL/GenBank/DDBJ whole genome shotgun (WGS) entry which is preliminary data.</text>
</comment>
<name>A0A430FAK0_9BIFI</name>
<organism evidence="2 3">
    <name type="scientific">Bifidobacterium castoris</name>
    <dbReference type="NCBI Taxonomy" id="2306972"/>
    <lineage>
        <taxon>Bacteria</taxon>
        <taxon>Bacillati</taxon>
        <taxon>Actinomycetota</taxon>
        <taxon>Actinomycetes</taxon>
        <taxon>Bifidobacteriales</taxon>
        <taxon>Bifidobacteriaceae</taxon>
        <taxon>Bifidobacterium</taxon>
    </lineage>
</organism>
<evidence type="ECO:0000313" key="2">
    <source>
        <dbReference type="EMBL" id="RSX49838.1"/>
    </source>
</evidence>
<dbReference type="AlphaFoldDB" id="A0A430FAK0"/>
<dbReference type="EMBL" id="QXGI01000001">
    <property type="protein sequence ID" value="RSX49838.1"/>
    <property type="molecule type" value="Genomic_DNA"/>
</dbReference>
<dbReference type="OrthoDB" id="3240523at2"/>
<keyword evidence="3" id="KW-1185">Reference proteome</keyword>
<gene>
    <name evidence="2" type="ORF">D2E22_0299</name>
</gene>
<dbReference type="Proteomes" id="UP000288052">
    <property type="component" value="Unassembled WGS sequence"/>
</dbReference>
<accession>A0A430FAK0</accession>
<sequence length="429" mass="46968">MEQPRKPKGAPNGAGGQYDTTAGSFRSLLPDLGDAACLDLAEITADLRGRAVREPVTARTPEETAGLLAETASVELGADGLVLRDADGATVYSEAAGGLPLDRRTLRADKRVRREARRVFAMREEDLEGVGAAERRRLARDAWALTGPYGHRRLIDRGGPLRRYAPADRVAASLRRRADGAQAVRLLCDMQEEDASQAMSIIRAGYPSETDHEAAWAYINRTSVARYDKDVTDPDGTVHHAGDAIRERRVVWLMEPGTNRYVKDADGRRIPVVRMVNKRNAKAEVARSYLRMVHSPTRGVPSVGEAREAAHALHALDDDPARQAAAFYAMAYGRRAAAERGLDVDGAQRAILSRRGGSRIVAAWDRPGGNGNVARMIAYQKALGTDAARLFLDMEPGDDRRANRVRGADGTPRRRLSEMRSFLHAVYAM</sequence>
<evidence type="ECO:0000313" key="3">
    <source>
        <dbReference type="Proteomes" id="UP000288052"/>
    </source>
</evidence>
<evidence type="ECO:0000256" key="1">
    <source>
        <dbReference type="SAM" id="MobiDB-lite"/>
    </source>
</evidence>
<dbReference type="RefSeq" id="WP_126031344.1">
    <property type="nucleotide sequence ID" value="NZ_QXGI01000001.1"/>
</dbReference>
<proteinExistence type="predicted"/>